<sequence>MEITGLLSLFVIQLLSDGDSWRPITHLVKVDIISGLVSALTVSIDSYFRDHWPLWPEFSGIYFNVYEGKACDRLRLPRELPRAQRMAFRRVRRTDVEYCRCAWCPAQSFNRQSKGSLSGLLAFLAVVGTSRLTWPRLSSLRAHRWPPGGHALALLNEQYRGTPRVHVHIASLAAQSAASLPPHARAPIPLAPGHPPTFHLRRASM</sequence>
<name>A0A9P5TDD1_9AGAM</name>
<reference evidence="1" key="1">
    <citation type="submission" date="2019-10" db="EMBL/GenBank/DDBJ databases">
        <authorList>
            <consortium name="DOE Joint Genome Institute"/>
            <person name="Kuo A."/>
            <person name="Miyauchi S."/>
            <person name="Kiss E."/>
            <person name="Drula E."/>
            <person name="Kohler A."/>
            <person name="Sanchez-Garcia M."/>
            <person name="Andreopoulos B."/>
            <person name="Barry K.W."/>
            <person name="Bonito G."/>
            <person name="Buee M."/>
            <person name="Carver A."/>
            <person name="Chen C."/>
            <person name="Cichocki N."/>
            <person name="Clum A."/>
            <person name="Culley D."/>
            <person name="Crous P.W."/>
            <person name="Fauchery L."/>
            <person name="Girlanda M."/>
            <person name="Hayes R."/>
            <person name="Keri Z."/>
            <person name="LaButti K."/>
            <person name="Lipzen A."/>
            <person name="Lombard V."/>
            <person name="Magnuson J."/>
            <person name="Maillard F."/>
            <person name="Morin E."/>
            <person name="Murat C."/>
            <person name="Nolan M."/>
            <person name="Ohm R."/>
            <person name="Pangilinan J."/>
            <person name="Pereira M."/>
            <person name="Perotto S."/>
            <person name="Peter M."/>
            <person name="Riley R."/>
            <person name="Sitrit Y."/>
            <person name="Stielow B."/>
            <person name="Szollosi G."/>
            <person name="Zifcakova L."/>
            <person name="Stursova M."/>
            <person name="Spatafora J.W."/>
            <person name="Tedersoo L."/>
            <person name="Vaario L.-M."/>
            <person name="Yamada A."/>
            <person name="Yan M."/>
            <person name="Wang P."/>
            <person name="Xu J."/>
            <person name="Bruns T."/>
            <person name="Baldrian P."/>
            <person name="Vilgalys R."/>
            <person name="Henrissat B."/>
            <person name="Grigoriev I.V."/>
            <person name="Hibbett D."/>
            <person name="Nagy L.G."/>
            <person name="Martin F.M."/>
        </authorList>
    </citation>
    <scope>NUCLEOTIDE SEQUENCE</scope>
    <source>
        <strain evidence="1">Prilba</strain>
    </source>
</reference>
<comment type="caution">
    <text evidence="1">The sequence shown here is derived from an EMBL/GenBank/DDBJ whole genome shotgun (WGS) entry which is preliminary data.</text>
</comment>
<accession>A0A9P5TDD1</accession>
<organism evidence="1 2">
    <name type="scientific">Russula ochroleuca</name>
    <dbReference type="NCBI Taxonomy" id="152965"/>
    <lineage>
        <taxon>Eukaryota</taxon>
        <taxon>Fungi</taxon>
        <taxon>Dikarya</taxon>
        <taxon>Basidiomycota</taxon>
        <taxon>Agaricomycotina</taxon>
        <taxon>Agaricomycetes</taxon>
        <taxon>Russulales</taxon>
        <taxon>Russulaceae</taxon>
        <taxon>Russula</taxon>
    </lineage>
</organism>
<protein>
    <submittedName>
        <fullName evidence="1">Uncharacterized protein</fullName>
    </submittedName>
</protein>
<keyword evidence="2" id="KW-1185">Reference proteome</keyword>
<proteinExistence type="predicted"/>
<dbReference type="AlphaFoldDB" id="A0A9P5TDD1"/>
<gene>
    <name evidence="1" type="ORF">DFH94DRAFT_712149</name>
</gene>
<reference evidence="1" key="2">
    <citation type="journal article" date="2020" name="Nat. Commun.">
        <title>Large-scale genome sequencing of mycorrhizal fungi provides insights into the early evolution of symbiotic traits.</title>
        <authorList>
            <person name="Miyauchi S."/>
            <person name="Kiss E."/>
            <person name="Kuo A."/>
            <person name="Drula E."/>
            <person name="Kohler A."/>
            <person name="Sanchez-Garcia M."/>
            <person name="Morin E."/>
            <person name="Andreopoulos B."/>
            <person name="Barry K.W."/>
            <person name="Bonito G."/>
            <person name="Buee M."/>
            <person name="Carver A."/>
            <person name="Chen C."/>
            <person name="Cichocki N."/>
            <person name="Clum A."/>
            <person name="Culley D."/>
            <person name="Crous P.W."/>
            <person name="Fauchery L."/>
            <person name="Girlanda M."/>
            <person name="Hayes R.D."/>
            <person name="Keri Z."/>
            <person name="LaButti K."/>
            <person name="Lipzen A."/>
            <person name="Lombard V."/>
            <person name="Magnuson J."/>
            <person name="Maillard F."/>
            <person name="Murat C."/>
            <person name="Nolan M."/>
            <person name="Ohm R.A."/>
            <person name="Pangilinan J."/>
            <person name="Pereira M.F."/>
            <person name="Perotto S."/>
            <person name="Peter M."/>
            <person name="Pfister S."/>
            <person name="Riley R."/>
            <person name="Sitrit Y."/>
            <person name="Stielow J.B."/>
            <person name="Szollosi G."/>
            <person name="Zifcakova L."/>
            <person name="Stursova M."/>
            <person name="Spatafora J.W."/>
            <person name="Tedersoo L."/>
            <person name="Vaario L.M."/>
            <person name="Yamada A."/>
            <person name="Yan M."/>
            <person name="Wang P."/>
            <person name="Xu J."/>
            <person name="Bruns T."/>
            <person name="Baldrian P."/>
            <person name="Vilgalys R."/>
            <person name="Dunand C."/>
            <person name="Henrissat B."/>
            <person name="Grigoriev I.V."/>
            <person name="Hibbett D."/>
            <person name="Nagy L.G."/>
            <person name="Martin F.M."/>
        </authorList>
    </citation>
    <scope>NUCLEOTIDE SEQUENCE</scope>
    <source>
        <strain evidence="1">Prilba</strain>
    </source>
</reference>
<dbReference type="Proteomes" id="UP000759537">
    <property type="component" value="Unassembled WGS sequence"/>
</dbReference>
<dbReference type="OrthoDB" id="19039at2759"/>
<evidence type="ECO:0000313" key="1">
    <source>
        <dbReference type="EMBL" id="KAF8486286.1"/>
    </source>
</evidence>
<evidence type="ECO:0000313" key="2">
    <source>
        <dbReference type="Proteomes" id="UP000759537"/>
    </source>
</evidence>
<dbReference type="EMBL" id="WHVB01000002">
    <property type="protein sequence ID" value="KAF8486286.1"/>
    <property type="molecule type" value="Genomic_DNA"/>
</dbReference>